<accession>G3ASJ8</accession>
<gene>
    <name evidence="10" type="ORF">SPAPADRAFT_62552</name>
</gene>
<comment type="subcellular location">
    <subcellularLocation>
        <location evidence="1">Golgi apparatus membrane</location>
        <topology evidence="1">Peripheral membrane protein</topology>
    </subcellularLocation>
</comment>
<dbReference type="GO" id="GO:0017119">
    <property type="term" value="C:Golgi transport complex"/>
    <property type="evidence" value="ECO:0007669"/>
    <property type="project" value="InterPro"/>
</dbReference>
<feature type="compositionally biased region" description="Polar residues" evidence="9">
    <location>
        <begin position="60"/>
        <end position="78"/>
    </location>
</feature>
<dbReference type="OMA" id="QIIYLCK"/>
<dbReference type="InParanoid" id="G3ASJ8"/>
<evidence type="ECO:0000256" key="7">
    <source>
        <dbReference type="ARBA" id="ARBA00023136"/>
    </source>
</evidence>
<keyword evidence="5" id="KW-0653">Protein transport</keyword>
<sequence length="452" mass="51440">MSILLNTLKDGLDPQYQSLLETDPQLLARSQQYLQELLINDDLLSTEAFMASSVSLASDKSTSFKTSNANSVTGSTAELVSPPPPPPPQPQPRRTLIEEIAELDMNHREINRKLSAITDSNRDLIIDISNDLHIVNSQLSHEYQSQLESISKLLESDVLTTQPHAHPMNAIEINNSILENIDSVLDILELPTLCKVCILQGNYQESLEISMLIQALIIRFPKLTIFKQIHAQIELELKLMVKGLIRLLNTNLKQNNILKIFQILNKLDLLGGTSNLVFNDTQQAQKTKFLKIIYLNSRYKFISNEVSSLKPLIKFNKLTYLKRFIETYREYIFNSLSIFNTIFKSTPSNLEDDENNLLINQFIRNLANLLCQELKTHLPEIKPEGDEDSEVAEIDLHNQIDGLILQIIYLCKSLASFHVDFEPIIVTELCHNTNLISEASWANNLAKVKKHR</sequence>
<dbReference type="STRING" id="619300.G3ASJ8"/>
<evidence type="ECO:0000256" key="3">
    <source>
        <dbReference type="ARBA" id="ARBA00020983"/>
    </source>
</evidence>
<feature type="region of interest" description="Disordered" evidence="9">
    <location>
        <begin position="60"/>
        <end position="93"/>
    </location>
</feature>
<dbReference type="AlphaFoldDB" id="G3ASJ8"/>
<dbReference type="GO" id="GO:0032258">
    <property type="term" value="P:cytoplasm to vacuole targeting by the Cvt pathway"/>
    <property type="evidence" value="ECO:0007669"/>
    <property type="project" value="TreeGrafter"/>
</dbReference>
<dbReference type="InterPro" id="IPR007255">
    <property type="entry name" value="COG8"/>
</dbReference>
<organism evidence="11">
    <name type="scientific">Spathaspora passalidarum (strain NRRL Y-27907 / 11-Y1)</name>
    <dbReference type="NCBI Taxonomy" id="619300"/>
    <lineage>
        <taxon>Eukaryota</taxon>
        <taxon>Fungi</taxon>
        <taxon>Dikarya</taxon>
        <taxon>Ascomycota</taxon>
        <taxon>Saccharomycotina</taxon>
        <taxon>Pichiomycetes</taxon>
        <taxon>Debaryomycetaceae</taxon>
        <taxon>Spathaspora</taxon>
    </lineage>
</organism>
<keyword evidence="11" id="KW-1185">Reference proteome</keyword>
<reference evidence="10 11" key="1">
    <citation type="journal article" date="2011" name="Proc. Natl. Acad. Sci. U.S.A.">
        <title>Comparative genomics of xylose-fermenting fungi for enhanced biofuel production.</title>
        <authorList>
            <person name="Wohlbach D.J."/>
            <person name="Kuo A."/>
            <person name="Sato T.K."/>
            <person name="Potts K.M."/>
            <person name="Salamov A.A."/>
            <person name="LaButti K.M."/>
            <person name="Sun H."/>
            <person name="Clum A."/>
            <person name="Pangilinan J.L."/>
            <person name="Lindquist E.A."/>
            <person name="Lucas S."/>
            <person name="Lapidus A."/>
            <person name="Jin M."/>
            <person name="Gunawan C."/>
            <person name="Balan V."/>
            <person name="Dale B.E."/>
            <person name="Jeffries T.W."/>
            <person name="Zinkel R."/>
            <person name="Barry K.W."/>
            <person name="Grigoriev I.V."/>
            <person name="Gasch A.P."/>
        </authorList>
    </citation>
    <scope>NUCLEOTIDE SEQUENCE [LARGE SCALE GENOMIC DNA]</scope>
    <source>
        <strain evidence="11">NRRL Y-27907 / 11-Y1</strain>
    </source>
</reference>
<evidence type="ECO:0000256" key="2">
    <source>
        <dbReference type="ARBA" id="ARBA00006419"/>
    </source>
</evidence>
<dbReference type="PANTHER" id="PTHR21311:SF0">
    <property type="entry name" value="CONSERVED OLIGOMERIC GOLGI COMPLEX SUBUNIT 8"/>
    <property type="match status" value="1"/>
</dbReference>
<proteinExistence type="inferred from homology"/>
<keyword evidence="4" id="KW-0813">Transport</keyword>
<dbReference type="RefSeq" id="XP_007376717.1">
    <property type="nucleotide sequence ID" value="XM_007376655.1"/>
</dbReference>
<evidence type="ECO:0000256" key="1">
    <source>
        <dbReference type="ARBA" id="ARBA00004395"/>
    </source>
</evidence>
<dbReference type="GO" id="GO:0006891">
    <property type="term" value="P:intra-Golgi vesicle-mediated transport"/>
    <property type="evidence" value="ECO:0007669"/>
    <property type="project" value="TreeGrafter"/>
</dbReference>
<dbReference type="KEGG" id="spaa:SPAPADRAFT_62552"/>
<evidence type="ECO:0000313" key="11">
    <source>
        <dbReference type="Proteomes" id="UP000000709"/>
    </source>
</evidence>
<evidence type="ECO:0000256" key="5">
    <source>
        <dbReference type="ARBA" id="ARBA00022927"/>
    </source>
</evidence>
<keyword evidence="6" id="KW-0333">Golgi apparatus</keyword>
<evidence type="ECO:0000256" key="4">
    <source>
        <dbReference type="ARBA" id="ARBA00022448"/>
    </source>
</evidence>
<evidence type="ECO:0000256" key="8">
    <source>
        <dbReference type="ARBA" id="ARBA00031347"/>
    </source>
</evidence>
<comment type="similarity">
    <text evidence="2">Belongs to the COG8 family.</text>
</comment>
<evidence type="ECO:0000256" key="6">
    <source>
        <dbReference type="ARBA" id="ARBA00023034"/>
    </source>
</evidence>
<dbReference type="Proteomes" id="UP000000709">
    <property type="component" value="Unassembled WGS sequence"/>
</dbReference>
<dbReference type="HOGENOM" id="CLU_044223_0_0_1"/>
<name>G3ASJ8_SPAPN</name>
<dbReference type="Pfam" id="PF04124">
    <property type="entry name" value="Dor1"/>
    <property type="match status" value="1"/>
</dbReference>
<dbReference type="GeneID" id="18874373"/>
<evidence type="ECO:0000313" key="10">
    <source>
        <dbReference type="EMBL" id="EGW30684.1"/>
    </source>
</evidence>
<dbReference type="PANTHER" id="PTHR21311">
    <property type="entry name" value="CONSERVED OLIGOMERIC GOLGI COMPLEX COMPONENT 8"/>
    <property type="match status" value="1"/>
</dbReference>
<keyword evidence="7" id="KW-0472">Membrane</keyword>
<dbReference type="GO" id="GO:0000139">
    <property type="term" value="C:Golgi membrane"/>
    <property type="evidence" value="ECO:0007669"/>
    <property type="project" value="UniProtKB-SubCell"/>
</dbReference>
<dbReference type="OrthoDB" id="1661054at2759"/>
<dbReference type="eggNOG" id="KOG2069">
    <property type="taxonomic scope" value="Eukaryota"/>
</dbReference>
<dbReference type="EMBL" id="GL996504">
    <property type="protein sequence ID" value="EGW30684.1"/>
    <property type="molecule type" value="Genomic_DNA"/>
</dbReference>
<protein>
    <recommendedName>
        <fullName evidence="3">Conserved oligomeric Golgi complex subunit 8</fullName>
    </recommendedName>
    <alternativeName>
        <fullName evidence="8">Component of oligomeric Golgi complex 8</fullName>
    </alternativeName>
</protein>
<feature type="compositionally biased region" description="Pro residues" evidence="9">
    <location>
        <begin position="81"/>
        <end position="91"/>
    </location>
</feature>
<evidence type="ECO:0000256" key="9">
    <source>
        <dbReference type="SAM" id="MobiDB-lite"/>
    </source>
</evidence>